<dbReference type="EMBL" id="CM043019">
    <property type="protein sequence ID" value="KAI4461956.1"/>
    <property type="molecule type" value="Genomic_DNA"/>
</dbReference>
<name>A0ACB9T575_HOLOL</name>
<dbReference type="Proteomes" id="UP001056778">
    <property type="component" value="Chromosome 5"/>
</dbReference>
<sequence>MPRPSSFACPGLNVDIEKPRYDQSTYWGRVKHFVIITNPLNLFALPSTLAKAKERVVKYRRGDSNQECLTEDELWRAKQLYDSAFHPDTGEKMILIGRMSAQMPMNTAIRLPPIYGRLVPFVAVVAANFVNLPIMRYEELSNGTPIFDENDKKVGQSRMAAVYGIGLVLISRISMPVPAMGLTPFLMDHLERKGTFQRYPYLPGPIQVASLAIVAIFAVPLCCAFFVQRARIKTSSIEASAKEQVARVYGSSPPEYVYFNKGL</sequence>
<evidence type="ECO:0000313" key="1">
    <source>
        <dbReference type="EMBL" id="KAI4461956.1"/>
    </source>
</evidence>
<proteinExistence type="predicted"/>
<accession>A0ACB9T575</accession>
<gene>
    <name evidence="1" type="ORF">MML48_5g00010529</name>
</gene>
<keyword evidence="2" id="KW-1185">Reference proteome</keyword>
<protein>
    <submittedName>
        <fullName evidence="1">Sideroflexin</fullName>
    </submittedName>
</protein>
<comment type="caution">
    <text evidence="1">The sequence shown here is derived from an EMBL/GenBank/DDBJ whole genome shotgun (WGS) entry which is preliminary data.</text>
</comment>
<reference evidence="1" key="1">
    <citation type="submission" date="2022-04" db="EMBL/GenBank/DDBJ databases">
        <title>Chromosome-scale genome assembly of Holotrichia oblita Faldermann.</title>
        <authorList>
            <person name="Rongchong L."/>
        </authorList>
    </citation>
    <scope>NUCLEOTIDE SEQUENCE</scope>
    <source>
        <strain evidence="1">81SQS9</strain>
    </source>
</reference>
<evidence type="ECO:0000313" key="2">
    <source>
        <dbReference type="Proteomes" id="UP001056778"/>
    </source>
</evidence>
<organism evidence="1 2">
    <name type="scientific">Holotrichia oblita</name>
    <name type="common">Chafer beetle</name>
    <dbReference type="NCBI Taxonomy" id="644536"/>
    <lineage>
        <taxon>Eukaryota</taxon>
        <taxon>Metazoa</taxon>
        <taxon>Ecdysozoa</taxon>
        <taxon>Arthropoda</taxon>
        <taxon>Hexapoda</taxon>
        <taxon>Insecta</taxon>
        <taxon>Pterygota</taxon>
        <taxon>Neoptera</taxon>
        <taxon>Endopterygota</taxon>
        <taxon>Coleoptera</taxon>
        <taxon>Polyphaga</taxon>
        <taxon>Scarabaeiformia</taxon>
        <taxon>Scarabaeidae</taxon>
        <taxon>Melolonthinae</taxon>
        <taxon>Holotrichia</taxon>
    </lineage>
</organism>